<sequence>MALKHIQKELTDLQRDPPTQCSEGPVGDNLFHWQATIMGLNDSPYQASVFLLTIPFPIDYLFKSPKFCYPSVSCSATPTLMTLWFLR</sequence>
<protein>
    <recommendedName>
        <fullName evidence="2">UBC core domain-containing protein</fullName>
    </recommendedName>
</protein>
<keyword evidence="4" id="KW-1185">Reference proteome</keyword>
<reference evidence="3" key="3">
    <citation type="submission" date="2025-09" db="UniProtKB">
        <authorList>
            <consortium name="Ensembl"/>
        </authorList>
    </citation>
    <scope>IDENTIFICATION</scope>
</reference>
<dbReference type="Proteomes" id="UP000314987">
    <property type="component" value="Unassembled WGS sequence"/>
</dbReference>
<dbReference type="OMA" id="NDLFKWN"/>
<dbReference type="InterPro" id="IPR050113">
    <property type="entry name" value="Ub_conjugating_enzyme"/>
</dbReference>
<dbReference type="Ensembl" id="ENSVURT00010035494.1">
    <property type="protein sequence ID" value="ENSVURP00010031168.1"/>
    <property type="gene ID" value="ENSVURG00010023841.1"/>
</dbReference>
<evidence type="ECO:0000313" key="4">
    <source>
        <dbReference type="Proteomes" id="UP000314987"/>
    </source>
</evidence>
<dbReference type="Pfam" id="PF00179">
    <property type="entry name" value="UQ_con"/>
    <property type="match status" value="1"/>
</dbReference>
<feature type="region of interest" description="Disordered" evidence="1">
    <location>
        <begin position="1"/>
        <end position="20"/>
    </location>
</feature>
<dbReference type="PROSITE" id="PS50127">
    <property type="entry name" value="UBC_2"/>
    <property type="match status" value="1"/>
</dbReference>
<feature type="compositionally biased region" description="Basic and acidic residues" evidence="1">
    <location>
        <begin position="1"/>
        <end position="15"/>
    </location>
</feature>
<dbReference type="AlphaFoldDB" id="A0A4X2M4G1"/>
<reference evidence="3" key="2">
    <citation type="submission" date="2025-08" db="UniProtKB">
        <authorList>
            <consortium name="Ensembl"/>
        </authorList>
    </citation>
    <scope>IDENTIFICATION</scope>
</reference>
<proteinExistence type="predicted"/>
<accession>A0A4X2M4G1</accession>
<dbReference type="InterPro" id="IPR000608">
    <property type="entry name" value="UBC"/>
</dbReference>
<dbReference type="GeneTree" id="ENSGT00940000160915"/>
<evidence type="ECO:0000313" key="3">
    <source>
        <dbReference type="Ensembl" id="ENSVURP00010031168.1"/>
    </source>
</evidence>
<organism evidence="3 4">
    <name type="scientific">Vombatus ursinus</name>
    <name type="common">Common wombat</name>
    <dbReference type="NCBI Taxonomy" id="29139"/>
    <lineage>
        <taxon>Eukaryota</taxon>
        <taxon>Metazoa</taxon>
        <taxon>Chordata</taxon>
        <taxon>Craniata</taxon>
        <taxon>Vertebrata</taxon>
        <taxon>Euteleostomi</taxon>
        <taxon>Mammalia</taxon>
        <taxon>Metatheria</taxon>
        <taxon>Diprotodontia</taxon>
        <taxon>Vombatidae</taxon>
        <taxon>Vombatus</taxon>
    </lineage>
</organism>
<dbReference type="PANTHER" id="PTHR24067">
    <property type="entry name" value="UBIQUITIN-CONJUGATING ENZYME E2"/>
    <property type="match status" value="1"/>
</dbReference>
<name>A0A4X2M4G1_VOMUR</name>
<feature type="domain" description="UBC core" evidence="2">
    <location>
        <begin position="1"/>
        <end position="87"/>
    </location>
</feature>
<dbReference type="STRING" id="29139.ENSVURP00010031168"/>
<dbReference type="Gene3D" id="3.10.110.10">
    <property type="entry name" value="Ubiquitin Conjugating Enzyme"/>
    <property type="match status" value="1"/>
</dbReference>
<dbReference type="SUPFAM" id="SSF54495">
    <property type="entry name" value="UBC-like"/>
    <property type="match status" value="1"/>
</dbReference>
<dbReference type="InterPro" id="IPR016135">
    <property type="entry name" value="UBQ-conjugating_enzyme/RWD"/>
</dbReference>
<evidence type="ECO:0000259" key="2">
    <source>
        <dbReference type="PROSITE" id="PS50127"/>
    </source>
</evidence>
<evidence type="ECO:0000256" key="1">
    <source>
        <dbReference type="SAM" id="MobiDB-lite"/>
    </source>
</evidence>
<reference evidence="4" key="1">
    <citation type="submission" date="2018-12" db="EMBL/GenBank/DDBJ databases">
        <authorList>
            <person name="Yazar S."/>
        </authorList>
    </citation>
    <scope>NUCLEOTIDE SEQUENCE [LARGE SCALE GENOMIC DNA]</scope>
</reference>